<evidence type="ECO:0000259" key="2">
    <source>
        <dbReference type="PROSITE" id="PS50837"/>
    </source>
</evidence>
<feature type="transmembrane region" description="Helical" evidence="1">
    <location>
        <begin position="772"/>
        <end position="791"/>
    </location>
</feature>
<keyword evidence="4" id="KW-1185">Reference proteome</keyword>
<feature type="transmembrane region" description="Helical" evidence="1">
    <location>
        <begin position="732"/>
        <end position="752"/>
    </location>
</feature>
<feature type="transmembrane region" description="Helical" evidence="1">
    <location>
        <begin position="433"/>
        <end position="458"/>
    </location>
</feature>
<proteinExistence type="predicted"/>
<dbReference type="RefSeq" id="WP_168439511.1">
    <property type="nucleotide sequence ID" value="NZ_JAAXOU010000161.1"/>
</dbReference>
<sequence length="907" mass="96721">MRNRRALWPWCVGAAGVAALVVLVTVVAGAGEVAVTSLSIIISATVGLVGWSWQRTRPATPATRTELEQAAEALAAMVRRQWGEEAAAQGLLDPHPLAVRWRSDQERAGDHVRTVGRALSGRSDDVRAFAAAFRALPHRRLVVLGDPGAGKTSLVILLVRELLRAPEAGEPVPVLLDLASWNPRREPLLGWMARRIHEDYPALRNEQAYGRDAARKLVAEGRVLPVLDGFDELPAELRARALTAVNHAVAVHGPLVLASRRAEYHRAVADTDVLTAAAVVVAEPVAAADVAGYLRSTVPPRRLPAWQPVIDELTLRPEGTVARALSVPLNVWLARTVYTPPAADPAELTRFTDADGLRRHLLDALVPAVFTAQPAASDPSAPDPRRAAAARWHPRDARTALAFLASHVKRLGTDDIAWWELHRALRPDPAGPLSGPVAGAVIGLGAGCTAADYLHWMFPPLVRLGYFLVVTLATGVAATAVIRLARVADGGGPAEPSRPPPGGRRGPRALARVARRLVAGCAVVLPLSAGMGAVTGHWASRVEKAETGFEIGVAPYTGLKAGVAWASCMALLALGALGFSLLRRRAGERPRTAGHRTARVRRVLAFFLLFWLGAELAGLLLFMSVRQATGRSAWDVSFLAPYESVFFLTQDAAFHACVFLLIAGVMAGLGPAGGSSRPTRLDFHGSKRLLWAMFPASLGRGFLVGVVLGVSLAFVAPWIFELSWWERGIATGLFGVFLGVLFGVGHAVLRWARVPADLEQETPQSTLRGDRAVAVALLVFSAVPLLTKWAVTAQADLADSDIPGVQAMGRSLLPLESNLSVALAAGLLAVSGTAYFAYRETGLRLAAARRLPRRPLSFMEDARLLGLLRRVGPVYQFCHVEFKEHIAGGTGEALAEGGGARTGGHRG</sequence>
<dbReference type="InterPro" id="IPR007111">
    <property type="entry name" value="NACHT_NTPase"/>
</dbReference>
<reference evidence="3 4" key="1">
    <citation type="submission" date="2020-04" db="EMBL/GenBank/DDBJ databases">
        <title>MicrobeNet Type strains.</title>
        <authorList>
            <person name="Nicholson A.C."/>
        </authorList>
    </citation>
    <scope>NUCLEOTIDE SEQUENCE [LARGE SCALE GENOMIC DNA]</scope>
    <source>
        <strain evidence="3 4">DSM 40738</strain>
    </source>
</reference>
<feature type="transmembrane region" description="Helical" evidence="1">
    <location>
        <begin position="559"/>
        <end position="582"/>
    </location>
</feature>
<feature type="transmembrane region" description="Helical" evidence="1">
    <location>
        <begin position="464"/>
        <end position="485"/>
    </location>
</feature>
<keyword evidence="1" id="KW-0472">Membrane</keyword>
<accession>A0AA44DE80</accession>
<keyword evidence="1" id="KW-1133">Transmembrane helix</keyword>
<comment type="caution">
    <text evidence="3">The sequence shown here is derived from an EMBL/GenBank/DDBJ whole genome shotgun (WGS) entry which is preliminary data.</text>
</comment>
<dbReference type="AlphaFoldDB" id="A0AA44DE80"/>
<feature type="transmembrane region" description="Helical" evidence="1">
    <location>
        <begin position="645"/>
        <end position="669"/>
    </location>
</feature>
<keyword evidence="1" id="KW-0812">Transmembrane</keyword>
<feature type="transmembrane region" description="Helical" evidence="1">
    <location>
        <begin position="517"/>
        <end position="539"/>
    </location>
</feature>
<dbReference type="InterPro" id="IPR027417">
    <property type="entry name" value="P-loop_NTPase"/>
</dbReference>
<evidence type="ECO:0000256" key="1">
    <source>
        <dbReference type="SAM" id="Phobius"/>
    </source>
</evidence>
<feature type="transmembrane region" description="Helical" evidence="1">
    <location>
        <begin position="34"/>
        <end position="53"/>
    </location>
</feature>
<dbReference type="PROSITE" id="PS50837">
    <property type="entry name" value="NACHT"/>
    <property type="match status" value="1"/>
</dbReference>
<dbReference type="Proteomes" id="UP000570003">
    <property type="component" value="Unassembled WGS sequence"/>
</dbReference>
<gene>
    <name evidence="3" type="ORF">HGA06_14470</name>
</gene>
<feature type="transmembrane region" description="Helical" evidence="1">
    <location>
        <begin position="689"/>
        <end position="720"/>
    </location>
</feature>
<feature type="transmembrane region" description="Helical" evidence="1">
    <location>
        <begin position="7"/>
        <end position="28"/>
    </location>
</feature>
<feature type="transmembrane region" description="Helical" evidence="1">
    <location>
        <begin position="603"/>
        <end position="625"/>
    </location>
</feature>
<evidence type="ECO:0000313" key="3">
    <source>
        <dbReference type="EMBL" id="NKY15316.1"/>
    </source>
</evidence>
<evidence type="ECO:0000313" key="4">
    <source>
        <dbReference type="Proteomes" id="UP000570003"/>
    </source>
</evidence>
<dbReference type="EMBL" id="JAAXOU010000161">
    <property type="protein sequence ID" value="NKY15316.1"/>
    <property type="molecule type" value="Genomic_DNA"/>
</dbReference>
<feature type="domain" description="NACHT" evidence="2">
    <location>
        <begin position="139"/>
        <end position="240"/>
    </location>
</feature>
<protein>
    <recommendedName>
        <fullName evidence="2">NACHT domain-containing protein</fullName>
    </recommendedName>
</protein>
<organism evidence="3 4">
    <name type="scientific">Streptomyces somaliensis (strain ATCC 33201 / DSM 40738 / JCM 12659 / KCTC 9044 / NCTC 11332 / NRRL B-12077 / IP 733)</name>
    <dbReference type="NCBI Taxonomy" id="1134445"/>
    <lineage>
        <taxon>Bacteria</taxon>
        <taxon>Bacillati</taxon>
        <taxon>Actinomycetota</taxon>
        <taxon>Actinomycetes</taxon>
        <taxon>Kitasatosporales</taxon>
        <taxon>Streptomycetaceae</taxon>
        <taxon>Streptomyces</taxon>
    </lineage>
</organism>
<dbReference type="Gene3D" id="3.40.50.300">
    <property type="entry name" value="P-loop containing nucleotide triphosphate hydrolases"/>
    <property type="match status" value="1"/>
</dbReference>
<name>A0AA44DE80_STRE0</name>
<dbReference type="SUPFAM" id="SSF52540">
    <property type="entry name" value="P-loop containing nucleoside triphosphate hydrolases"/>
    <property type="match status" value="1"/>
</dbReference>
<feature type="transmembrane region" description="Helical" evidence="1">
    <location>
        <begin position="819"/>
        <end position="838"/>
    </location>
</feature>